<sequence length="260" mass="29972">MEKEKQSENASLQDLLKQTLSRVNQLEDSLKNVKQVQSLQGTDQPTRAESELPKKRPVPDKDMKKATTDEEDEDGGTDGSEEEEDEEDQWVRTPQGKVEQDIVDRYKAGGTDREELEMALLESISKWGLDRSNYKKIKADFVMRCKWVRERMEDKEQEVHGKWYTEDALKKSGKFSPASIKAMVAYCRRFPESLVRCWRYNENVSEYYIIDEDKTLHRKAERTKETEAPEGLGKNLVALPDPKPAPEVVGSQVGHHCSFM</sequence>
<evidence type="ECO:0000313" key="4">
    <source>
        <dbReference type="Proteomes" id="UP001152797"/>
    </source>
</evidence>
<reference evidence="2" key="1">
    <citation type="submission" date="2022-10" db="EMBL/GenBank/DDBJ databases">
        <authorList>
            <person name="Chen Y."/>
            <person name="Dougan E. K."/>
            <person name="Chan C."/>
            <person name="Rhodes N."/>
            <person name="Thang M."/>
        </authorList>
    </citation>
    <scope>NUCLEOTIDE SEQUENCE</scope>
</reference>
<accession>A0A9P1GMY0</accession>
<evidence type="ECO:0000313" key="2">
    <source>
        <dbReference type="EMBL" id="CAI4017805.1"/>
    </source>
</evidence>
<dbReference type="EMBL" id="CAMXCT030006656">
    <property type="protein sequence ID" value="CAL4805117.1"/>
    <property type="molecule type" value="Genomic_DNA"/>
</dbReference>
<dbReference type="Proteomes" id="UP001152797">
    <property type="component" value="Unassembled WGS sequence"/>
</dbReference>
<evidence type="ECO:0000256" key="1">
    <source>
        <dbReference type="SAM" id="MobiDB-lite"/>
    </source>
</evidence>
<feature type="region of interest" description="Disordered" evidence="1">
    <location>
        <begin position="220"/>
        <end position="250"/>
    </location>
</feature>
<gene>
    <name evidence="2" type="ORF">C1SCF055_LOCUS42425</name>
</gene>
<dbReference type="EMBL" id="CAMXCT010006656">
    <property type="protein sequence ID" value="CAI4017805.1"/>
    <property type="molecule type" value="Genomic_DNA"/>
</dbReference>
<comment type="caution">
    <text evidence="2">The sequence shown here is derived from an EMBL/GenBank/DDBJ whole genome shotgun (WGS) entry which is preliminary data.</text>
</comment>
<protein>
    <submittedName>
        <fullName evidence="2">Uncharacterized protein</fullName>
    </submittedName>
</protein>
<dbReference type="AlphaFoldDB" id="A0A9P1GMY0"/>
<reference evidence="3" key="2">
    <citation type="submission" date="2024-04" db="EMBL/GenBank/DDBJ databases">
        <authorList>
            <person name="Chen Y."/>
            <person name="Shah S."/>
            <person name="Dougan E. K."/>
            <person name="Thang M."/>
            <person name="Chan C."/>
        </authorList>
    </citation>
    <scope>NUCLEOTIDE SEQUENCE [LARGE SCALE GENOMIC DNA]</scope>
</reference>
<evidence type="ECO:0000313" key="3">
    <source>
        <dbReference type="EMBL" id="CAL1171180.1"/>
    </source>
</evidence>
<feature type="compositionally biased region" description="Basic and acidic residues" evidence="1">
    <location>
        <begin position="46"/>
        <end position="68"/>
    </location>
</feature>
<feature type="region of interest" description="Disordered" evidence="1">
    <location>
        <begin position="32"/>
        <end position="98"/>
    </location>
</feature>
<keyword evidence="4" id="KW-1185">Reference proteome</keyword>
<feature type="compositionally biased region" description="Acidic residues" evidence="1">
    <location>
        <begin position="69"/>
        <end position="88"/>
    </location>
</feature>
<organism evidence="2">
    <name type="scientific">Cladocopium goreaui</name>
    <dbReference type="NCBI Taxonomy" id="2562237"/>
    <lineage>
        <taxon>Eukaryota</taxon>
        <taxon>Sar</taxon>
        <taxon>Alveolata</taxon>
        <taxon>Dinophyceae</taxon>
        <taxon>Suessiales</taxon>
        <taxon>Symbiodiniaceae</taxon>
        <taxon>Cladocopium</taxon>
    </lineage>
</organism>
<proteinExistence type="predicted"/>
<feature type="compositionally biased region" description="Polar residues" evidence="1">
    <location>
        <begin position="32"/>
        <end position="45"/>
    </location>
</feature>
<name>A0A9P1GMY0_9DINO</name>
<dbReference type="EMBL" id="CAMXCT020006656">
    <property type="protein sequence ID" value="CAL1171180.1"/>
    <property type="molecule type" value="Genomic_DNA"/>
</dbReference>